<dbReference type="OrthoDB" id="9808408at2"/>
<evidence type="ECO:0000313" key="4">
    <source>
        <dbReference type="EMBL" id="RAW02885.1"/>
    </source>
</evidence>
<sequence length="653" mass="73815">MMVRRMLGVPMMGSALVLFGLLYVTQNELYFYAGLCLGVLSIVVVYLSLRQLDRNLILVQKDVTGSIRKELFNDGSNQIVTTKHVDDYLKNAATFVRHIANGNYNHDYPGMGQSVLHLNAGTLSGELVRMKASMIDVSSQEQQRNWAAVGVAKFSEIVRAQNKSFDQILDTFICELVRYMKANQGGIFVLTDVQGDENLELRACYAYERKKFLKKTVGLGEGLVGQAFLEGEVTFMKEIPKEYISITSGLGQATPSCLILVPLKNHQDKEGVLELASFQVWRQFEIDFLVQVAAILGSAINAIKVNERTQKLLVESREQGEQLQRQEETLRQNLEELHATQEVVERKSREAIAQNGKLNAVLDSAVDAILTSNEKGIIETINNAGVKLFGYDADQIIGKHVDLIVAPAHQDHQEVSFKDFLLKQHGAGKTQKLDAVKSDGVMFPAEFSVNSADLGDARIYTLIVRDISDRVKAEHDQLQYIEELQAQEEELKQNMEELQATQDEIQRQMEQTAKLNRELDARVVALNTSTIMSESDLFGTITYINDKFCEVSQYTREELIGKPHKTVRHPDMPKEVFKAMWTSIKKGEVFRGIVKNRRKDGTHYWVDAVISPVLDDDRNPIKYIGVRYVIEDEDLATRLYEQQLDQMNITARV</sequence>
<dbReference type="AlphaFoldDB" id="A0A364Y8S5"/>
<gene>
    <name evidence="4" type="ORF">DQQ10_01895</name>
</gene>
<dbReference type="CDD" id="cd00130">
    <property type="entry name" value="PAS"/>
    <property type="match status" value="2"/>
</dbReference>
<dbReference type="EMBL" id="QMFY01000001">
    <property type="protein sequence ID" value="RAW02885.1"/>
    <property type="molecule type" value="Genomic_DNA"/>
</dbReference>
<dbReference type="Proteomes" id="UP000251889">
    <property type="component" value="Unassembled WGS sequence"/>
</dbReference>
<dbReference type="InterPro" id="IPR001610">
    <property type="entry name" value="PAC"/>
</dbReference>
<feature type="transmembrane region" description="Helical" evidence="2">
    <location>
        <begin position="7"/>
        <end position="24"/>
    </location>
</feature>
<feature type="transmembrane region" description="Helical" evidence="2">
    <location>
        <begin position="30"/>
        <end position="49"/>
    </location>
</feature>
<dbReference type="NCBIfam" id="TIGR00229">
    <property type="entry name" value="sensory_box"/>
    <property type="match status" value="2"/>
</dbReference>
<dbReference type="SMART" id="SM00086">
    <property type="entry name" value="PAC"/>
    <property type="match status" value="2"/>
</dbReference>
<dbReference type="SUPFAM" id="SSF55785">
    <property type="entry name" value="PYP-like sensor domain (PAS domain)"/>
    <property type="match status" value="2"/>
</dbReference>
<dbReference type="SUPFAM" id="SSF55781">
    <property type="entry name" value="GAF domain-like"/>
    <property type="match status" value="1"/>
</dbReference>
<dbReference type="PROSITE" id="PS50112">
    <property type="entry name" value="PAS"/>
    <property type="match status" value="2"/>
</dbReference>
<organism evidence="4 5">
    <name type="scientific">Pseudochryseolinea flava</name>
    <dbReference type="NCBI Taxonomy" id="2059302"/>
    <lineage>
        <taxon>Bacteria</taxon>
        <taxon>Pseudomonadati</taxon>
        <taxon>Bacteroidota</taxon>
        <taxon>Cytophagia</taxon>
        <taxon>Cytophagales</taxon>
        <taxon>Fulvivirgaceae</taxon>
        <taxon>Pseudochryseolinea</taxon>
    </lineage>
</organism>
<dbReference type="InterPro" id="IPR029016">
    <property type="entry name" value="GAF-like_dom_sf"/>
</dbReference>
<accession>A0A364Y8S5</accession>
<feature type="domain" description="PAS" evidence="3">
    <location>
        <begin position="354"/>
        <end position="404"/>
    </location>
</feature>
<dbReference type="PANTHER" id="PTHR44757:SF2">
    <property type="entry name" value="BIOFILM ARCHITECTURE MAINTENANCE PROTEIN MBAA"/>
    <property type="match status" value="1"/>
</dbReference>
<name>A0A364Y8S5_9BACT</name>
<dbReference type="InterPro" id="IPR000014">
    <property type="entry name" value="PAS"/>
</dbReference>
<reference evidence="4 5" key="1">
    <citation type="submission" date="2018-06" db="EMBL/GenBank/DDBJ databases">
        <title>Chryseolinea flavus sp. nov., a member of the phylum Bacteroidetes isolated from soil.</title>
        <authorList>
            <person name="Li Y."/>
            <person name="Wang J."/>
        </authorList>
    </citation>
    <scope>NUCLEOTIDE SEQUENCE [LARGE SCALE GENOMIC DNA]</scope>
    <source>
        <strain evidence="4 5">SDU1-6</strain>
    </source>
</reference>
<dbReference type="Gene3D" id="3.30.450.20">
    <property type="entry name" value="PAS domain"/>
    <property type="match status" value="2"/>
</dbReference>
<dbReference type="InterPro" id="IPR003018">
    <property type="entry name" value="GAF"/>
</dbReference>
<dbReference type="SMART" id="SM00091">
    <property type="entry name" value="PAS"/>
    <property type="match status" value="2"/>
</dbReference>
<evidence type="ECO:0000256" key="1">
    <source>
        <dbReference type="SAM" id="Coils"/>
    </source>
</evidence>
<dbReference type="PANTHER" id="PTHR44757">
    <property type="entry name" value="DIGUANYLATE CYCLASE DGCP"/>
    <property type="match status" value="1"/>
</dbReference>
<dbReference type="InterPro" id="IPR013655">
    <property type="entry name" value="PAS_fold_3"/>
</dbReference>
<evidence type="ECO:0000313" key="5">
    <source>
        <dbReference type="Proteomes" id="UP000251889"/>
    </source>
</evidence>
<comment type="caution">
    <text evidence="4">The sequence shown here is derived from an EMBL/GenBank/DDBJ whole genome shotgun (WGS) entry which is preliminary data.</text>
</comment>
<evidence type="ECO:0000259" key="3">
    <source>
        <dbReference type="PROSITE" id="PS50112"/>
    </source>
</evidence>
<dbReference type="Gene3D" id="3.30.450.40">
    <property type="match status" value="1"/>
</dbReference>
<dbReference type="Pfam" id="PF08447">
    <property type="entry name" value="PAS_3"/>
    <property type="match status" value="1"/>
</dbReference>
<dbReference type="Pfam" id="PF13185">
    <property type="entry name" value="GAF_2"/>
    <property type="match status" value="1"/>
</dbReference>
<dbReference type="InterPro" id="IPR052155">
    <property type="entry name" value="Biofilm_reg_signaling"/>
</dbReference>
<keyword evidence="5" id="KW-1185">Reference proteome</keyword>
<dbReference type="RefSeq" id="WP_112745100.1">
    <property type="nucleotide sequence ID" value="NZ_QMFY01000001.1"/>
</dbReference>
<feature type="coiled-coil region" evidence="1">
    <location>
        <begin position="306"/>
        <end position="347"/>
    </location>
</feature>
<dbReference type="Pfam" id="PF13426">
    <property type="entry name" value="PAS_9"/>
    <property type="match status" value="1"/>
</dbReference>
<protein>
    <recommendedName>
        <fullName evidence="3">PAS domain-containing protein</fullName>
    </recommendedName>
</protein>
<feature type="coiled-coil region" evidence="1">
    <location>
        <begin position="470"/>
        <end position="522"/>
    </location>
</feature>
<keyword evidence="2" id="KW-0812">Transmembrane</keyword>
<keyword evidence="2" id="KW-0472">Membrane</keyword>
<dbReference type="InterPro" id="IPR035965">
    <property type="entry name" value="PAS-like_dom_sf"/>
</dbReference>
<evidence type="ECO:0000256" key="2">
    <source>
        <dbReference type="SAM" id="Phobius"/>
    </source>
</evidence>
<dbReference type="SMART" id="SM00065">
    <property type="entry name" value="GAF"/>
    <property type="match status" value="1"/>
</dbReference>
<keyword evidence="2" id="KW-1133">Transmembrane helix</keyword>
<keyword evidence="1" id="KW-0175">Coiled coil</keyword>
<feature type="domain" description="PAS" evidence="3">
    <location>
        <begin position="536"/>
        <end position="587"/>
    </location>
</feature>
<proteinExistence type="predicted"/>